<reference evidence="4 5" key="1">
    <citation type="submission" date="2020-08" db="EMBL/GenBank/DDBJ databases">
        <title>Streptomycin Non-resistant strain, P. mexicana.</title>
        <authorList>
            <person name="Ganesh-Kumar S."/>
            <person name="Zhe T."/>
            <person name="Yu Z."/>
            <person name="Min Y."/>
        </authorList>
    </citation>
    <scope>NUCLEOTIDE SEQUENCE [LARGE SCALE GENOMIC DNA]</scope>
    <source>
        <strain evidence="4 5">GTZY2</strain>
    </source>
</reference>
<protein>
    <submittedName>
        <fullName evidence="4">PhzF family phenazine biosynthesis isomerase</fullName>
    </submittedName>
</protein>
<proteinExistence type="inferred from homology"/>
<dbReference type="RefSeq" id="WP_187573947.1">
    <property type="nucleotide sequence ID" value="NZ_CP060731.1"/>
</dbReference>
<dbReference type="PANTHER" id="PTHR13774:SF39">
    <property type="entry name" value="BIOSYNTHESIS PROTEIN, PUTATIVE-RELATED"/>
    <property type="match status" value="1"/>
</dbReference>
<dbReference type="SUPFAM" id="SSF54506">
    <property type="entry name" value="Diaminopimelate epimerase-like"/>
    <property type="match status" value="1"/>
</dbReference>
<dbReference type="Gene3D" id="3.10.310.10">
    <property type="entry name" value="Diaminopimelate Epimerase, Chain A, domain 1"/>
    <property type="match status" value="2"/>
</dbReference>
<evidence type="ECO:0000313" key="4">
    <source>
        <dbReference type="EMBL" id="QNN78587.1"/>
    </source>
</evidence>
<evidence type="ECO:0000256" key="1">
    <source>
        <dbReference type="ARBA" id="ARBA00008270"/>
    </source>
</evidence>
<dbReference type="EMBL" id="CP060731">
    <property type="protein sequence ID" value="QNN78587.1"/>
    <property type="molecule type" value="Genomic_DNA"/>
</dbReference>
<dbReference type="GeneID" id="81470089"/>
<comment type="similarity">
    <text evidence="1">Belongs to the PhzF family.</text>
</comment>
<dbReference type="NCBIfam" id="TIGR00654">
    <property type="entry name" value="PhzF_family"/>
    <property type="match status" value="1"/>
</dbReference>
<evidence type="ECO:0000256" key="2">
    <source>
        <dbReference type="ARBA" id="ARBA00023235"/>
    </source>
</evidence>
<dbReference type="Proteomes" id="UP000515838">
    <property type="component" value="Chromosome"/>
</dbReference>
<dbReference type="Pfam" id="PF02567">
    <property type="entry name" value="PhzC-PhzF"/>
    <property type="match status" value="1"/>
</dbReference>
<sequence length="285" mass="30030">MTPAVLRYSAFTTDPSGGNPAGVVLDAGGLSDAAMQRIAADVGYSETAFLLPRADGELDVRYFSPLAEVSFCGHATIAAMVAHARRQGPGDFVLHTQAGRVRVTVDAGFFATLTSVPPRVDALDAADLDGVLAALRWHRDDLDPVLPPAVAYAGAWHPVIAAASRARLADLHYDFDALAALMASRGWTTINLVWREDAHTLHARNPFPPGGVVEDPATGAAAAALGAYLAAQDRLPDERRFTIHQGNDLGRPSVLRVDVPVDVRDGVRVSGTAVEIGVGDVMIQG</sequence>
<feature type="active site" evidence="3">
    <location>
        <position position="46"/>
    </location>
</feature>
<dbReference type="InterPro" id="IPR003719">
    <property type="entry name" value="Phenazine_PhzF-like"/>
</dbReference>
<dbReference type="GO" id="GO:0016853">
    <property type="term" value="F:isomerase activity"/>
    <property type="evidence" value="ECO:0007669"/>
    <property type="project" value="UniProtKB-KW"/>
</dbReference>
<accession>A0A7G9TER2</accession>
<dbReference type="PANTHER" id="PTHR13774">
    <property type="entry name" value="PHENAZINE BIOSYNTHESIS PROTEIN"/>
    <property type="match status" value="1"/>
</dbReference>
<keyword evidence="2 4" id="KW-0413">Isomerase</keyword>
<gene>
    <name evidence="4" type="ORF">IAE60_03870</name>
</gene>
<dbReference type="AlphaFoldDB" id="A0A7G9TER2"/>
<organism evidence="4 5">
    <name type="scientific">Pseudoxanthomonas mexicana</name>
    <dbReference type="NCBI Taxonomy" id="128785"/>
    <lineage>
        <taxon>Bacteria</taxon>
        <taxon>Pseudomonadati</taxon>
        <taxon>Pseudomonadota</taxon>
        <taxon>Gammaproteobacteria</taxon>
        <taxon>Lysobacterales</taxon>
        <taxon>Lysobacteraceae</taxon>
        <taxon>Pseudoxanthomonas</taxon>
    </lineage>
</organism>
<evidence type="ECO:0000313" key="5">
    <source>
        <dbReference type="Proteomes" id="UP000515838"/>
    </source>
</evidence>
<name>A0A7G9TER2_PSEMX</name>
<evidence type="ECO:0000256" key="3">
    <source>
        <dbReference type="PIRSR" id="PIRSR016184-1"/>
    </source>
</evidence>
<dbReference type="PIRSF" id="PIRSF016184">
    <property type="entry name" value="PhzC_PhzF"/>
    <property type="match status" value="1"/>
</dbReference>
<dbReference type="GO" id="GO:0005737">
    <property type="term" value="C:cytoplasm"/>
    <property type="evidence" value="ECO:0007669"/>
    <property type="project" value="TreeGrafter"/>
</dbReference>